<organism evidence="2">
    <name type="scientific">Anguilla anguilla</name>
    <name type="common">European freshwater eel</name>
    <name type="synonym">Muraena anguilla</name>
    <dbReference type="NCBI Taxonomy" id="7936"/>
    <lineage>
        <taxon>Eukaryota</taxon>
        <taxon>Metazoa</taxon>
        <taxon>Chordata</taxon>
        <taxon>Craniata</taxon>
        <taxon>Vertebrata</taxon>
        <taxon>Euteleostomi</taxon>
        <taxon>Actinopterygii</taxon>
        <taxon>Neopterygii</taxon>
        <taxon>Teleostei</taxon>
        <taxon>Anguilliformes</taxon>
        <taxon>Anguillidae</taxon>
        <taxon>Anguilla</taxon>
    </lineage>
</organism>
<dbReference type="EMBL" id="GBXM01046013">
    <property type="protein sequence ID" value="JAH62564.1"/>
    <property type="molecule type" value="Transcribed_RNA"/>
</dbReference>
<protein>
    <submittedName>
        <fullName evidence="2">Uncharacterized protein</fullName>
    </submittedName>
</protein>
<evidence type="ECO:0000256" key="1">
    <source>
        <dbReference type="SAM" id="Phobius"/>
    </source>
</evidence>
<keyword evidence="1" id="KW-0472">Membrane</keyword>
<sequence length="35" mass="4113">MFENVKTLPSTFETCTFNAYAIYIVYIVCFLGCYF</sequence>
<keyword evidence="1" id="KW-1133">Transmembrane helix</keyword>
<reference evidence="2" key="2">
    <citation type="journal article" date="2015" name="Fish Shellfish Immunol.">
        <title>Early steps in the European eel (Anguilla anguilla)-Vibrio vulnificus interaction in the gills: Role of the RtxA13 toxin.</title>
        <authorList>
            <person name="Callol A."/>
            <person name="Pajuelo D."/>
            <person name="Ebbesson L."/>
            <person name="Teles M."/>
            <person name="MacKenzie S."/>
            <person name="Amaro C."/>
        </authorList>
    </citation>
    <scope>NUCLEOTIDE SEQUENCE</scope>
</reference>
<feature type="transmembrane region" description="Helical" evidence="1">
    <location>
        <begin position="17"/>
        <end position="34"/>
    </location>
</feature>
<proteinExistence type="predicted"/>
<accession>A0A0E9U9H5</accession>
<name>A0A0E9U9H5_ANGAN</name>
<dbReference type="AlphaFoldDB" id="A0A0E9U9H5"/>
<keyword evidence="1" id="KW-0812">Transmembrane</keyword>
<reference evidence="2" key="1">
    <citation type="submission" date="2014-11" db="EMBL/GenBank/DDBJ databases">
        <authorList>
            <person name="Amaro Gonzalez C."/>
        </authorList>
    </citation>
    <scope>NUCLEOTIDE SEQUENCE</scope>
</reference>
<evidence type="ECO:0000313" key="2">
    <source>
        <dbReference type="EMBL" id="JAH62564.1"/>
    </source>
</evidence>